<dbReference type="AlphaFoldDB" id="A0A7J7LVY6"/>
<evidence type="ECO:0000313" key="2">
    <source>
        <dbReference type="Proteomes" id="UP000541444"/>
    </source>
</evidence>
<dbReference type="OrthoDB" id="1882251at2759"/>
<name>A0A7J7LVY6_9MAGN</name>
<dbReference type="PANTHER" id="PTHR33527:SF53">
    <property type="entry name" value="OS10G0561000 PROTEIN"/>
    <property type="match status" value="1"/>
</dbReference>
<protein>
    <submittedName>
        <fullName evidence="1">Uncharacterized protein</fullName>
    </submittedName>
</protein>
<sequence>MFTTERNLFNTLVLKLGTNGSQANFSDLAINALYDETLLCLTCAMLDQPVEIRVGGYVRVDDIPILANLLNDDKKIDSGFFEFARELARDGINSIVTEVCNCIFTDSTAREARDPVIQPVFRPHGDRMHEELPDEENDWTLFFTFSRGYPITRQEIIDFFTSKWGEVVESLTYENPPREKESVCACLVVTSKSVVAMVFVSQHTAEFNVNDRCLRARRSLTKDKRYRLLKPCLANFAP</sequence>
<dbReference type="PANTHER" id="PTHR33527">
    <property type="entry name" value="OS07G0274300 PROTEIN"/>
    <property type="match status" value="1"/>
</dbReference>
<accession>A0A7J7LVY6</accession>
<gene>
    <name evidence="1" type="ORF">GIB67_004934</name>
</gene>
<dbReference type="EMBL" id="JACGCM010001962">
    <property type="protein sequence ID" value="KAF6146757.1"/>
    <property type="molecule type" value="Genomic_DNA"/>
</dbReference>
<evidence type="ECO:0000313" key="1">
    <source>
        <dbReference type="EMBL" id="KAF6146757.1"/>
    </source>
</evidence>
<comment type="caution">
    <text evidence="1">The sequence shown here is derived from an EMBL/GenBank/DDBJ whole genome shotgun (WGS) entry which is preliminary data.</text>
</comment>
<dbReference type="Proteomes" id="UP000541444">
    <property type="component" value="Unassembled WGS sequence"/>
</dbReference>
<reference evidence="1 2" key="1">
    <citation type="journal article" date="2020" name="IScience">
        <title>Genome Sequencing of the Endangered Kingdonia uniflora (Circaeasteraceae, Ranunculales) Reveals Potential Mechanisms of Evolutionary Specialization.</title>
        <authorList>
            <person name="Sun Y."/>
            <person name="Deng T."/>
            <person name="Zhang A."/>
            <person name="Moore M.J."/>
            <person name="Landis J.B."/>
            <person name="Lin N."/>
            <person name="Zhang H."/>
            <person name="Zhang X."/>
            <person name="Huang J."/>
            <person name="Zhang X."/>
            <person name="Sun H."/>
            <person name="Wang H."/>
        </authorList>
    </citation>
    <scope>NUCLEOTIDE SEQUENCE [LARGE SCALE GENOMIC DNA]</scope>
    <source>
        <strain evidence="1">TB1705</strain>
        <tissue evidence="1">Leaf</tissue>
    </source>
</reference>
<organism evidence="1 2">
    <name type="scientific">Kingdonia uniflora</name>
    <dbReference type="NCBI Taxonomy" id="39325"/>
    <lineage>
        <taxon>Eukaryota</taxon>
        <taxon>Viridiplantae</taxon>
        <taxon>Streptophyta</taxon>
        <taxon>Embryophyta</taxon>
        <taxon>Tracheophyta</taxon>
        <taxon>Spermatophyta</taxon>
        <taxon>Magnoliopsida</taxon>
        <taxon>Ranunculales</taxon>
        <taxon>Circaeasteraceae</taxon>
        <taxon>Kingdonia</taxon>
    </lineage>
</organism>
<proteinExistence type="predicted"/>
<keyword evidence="2" id="KW-1185">Reference proteome</keyword>